<evidence type="ECO:0000259" key="1">
    <source>
        <dbReference type="Pfam" id="PF00668"/>
    </source>
</evidence>
<protein>
    <recommendedName>
        <fullName evidence="1">Condensation domain-containing protein</fullName>
    </recommendedName>
</protein>
<dbReference type="CDD" id="cd19531">
    <property type="entry name" value="LCL_NRPS-like"/>
    <property type="match status" value="1"/>
</dbReference>
<proteinExistence type="predicted"/>
<organism evidence="2">
    <name type="scientific">marine sediment metagenome</name>
    <dbReference type="NCBI Taxonomy" id="412755"/>
    <lineage>
        <taxon>unclassified sequences</taxon>
        <taxon>metagenomes</taxon>
        <taxon>ecological metagenomes</taxon>
    </lineage>
</organism>
<feature type="non-terminal residue" evidence="2">
    <location>
        <position position="256"/>
    </location>
</feature>
<dbReference type="Gene3D" id="3.30.559.10">
    <property type="entry name" value="Chloramphenicol acetyltransferase-like domain"/>
    <property type="match status" value="1"/>
</dbReference>
<accession>X1U835</accession>
<comment type="caution">
    <text evidence="2">The sequence shown here is derived from an EMBL/GenBank/DDBJ whole genome shotgun (WGS) entry which is preliminary data.</text>
</comment>
<dbReference type="InterPro" id="IPR001242">
    <property type="entry name" value="Condensation_dom"/>
</dbReference>
<feature type="domain" description="Condensation" evidence="1">
    <location>
        <begin position="2"/>
        <end position="253"/>
    </location>
</feature>
<dbReference type="EMBL" id="BARW01019821">
    <property type="protein sequence ID" value="GAI99786.1"/>
    <property type="molecule type" value="Genomic_DNA"/>
</dbReference>
<dbReference type="PANTHER" id="PTHR45398">
    <property type="match status" value="1"/>
</dbReference>
<dbReference type="GO" id="GO:0003824">
    <property type="term" value="F:catalytic activity"/>
    <property type="evidence" value="ECO:0007669"/>
    <property type="project" value="InterPro"/>
</dbReference>
<dbReference type="Gene3D" id="3.30.559.30">
    <property type="entry name" value="Nonribosomal peptide synthetase, condensation domain"/>
    <property type="match status" value="1"/>
</dbReference>
<dbReference type="PANTHER" id="PTHR45398:SF1">
    <property type="entry name" value="ENZYME, PUTATIVE (JCVI)-RELATED"/>
    <property type="match status" value="1"/>
</dbReference>
<dbReference type="AlphaFoldDB" id="X1U835"/>
<dbReference type="InterPro" id="IPR023213">
    <property type="entry name" value="CAT-like_dom_sf"/>
</dbReference>
<dbReference type="Pfam" id="PF00668">
    <property type="entry name" value="Condensation"/>
    <property type="match status" value="1"/>
</dbReference>
<evidence type="ECO:0000313" key="2">
    <source>
        <dbReference type="EMBL" id="GAI99786.1"/>
    </source>
</evidence>
<sequence>MTVHHLVFDGWSWGIFAGELRQIYNDIFNDRGISLKPLEYQYYDISNWQKKNITENTYQRSIEYWKTKLKNHPTEINFSYNHARNKSNSGFGGREFLKLSVDLSDKIRSLSKNENSTIFMTMLAVFGLLLNKYSGDDDICIGAPTANRENTKFEEIIGLFVNTIILRLRFNNSQTFKELLHATKKITLEALAHQDLPFEKLVENLQPERKTNINPIVQVVFAYQNTPRPPLNLDGIVLERVLIRDSVSPFDLTFYA</sequence>
<reference evidence="2" key="1">
    <citation type="journal article" date="2014" name="Front. Microbiol.">
        <title>High frequency of phylogenetically diverse reductive dehalogenase-homologous genes in deep subseafloor sedimentary metagenomes.</title>
        <authorList>
            <person name="Kawai M."/>
            <person name="Futagami T."/>
            <person name="Toyoda A."/>
            <person name="Takaki Y."/>
            <person name="Nishi S."/>
            <person name="Hori S."/>
            <person name="Arai W."/>
            <person name="Tsubouchi T."/>
            <person name="Morono Y."/>
            <person name="Uchiyama I."/>
            <person name="Ito T."/>
            <person name="Fujiyama A."/>
            <person name="Inagaki F."/>
            <person name="Takami H."/>
        </authorList>
    </citation>
    <scope>NUCLEOTIDE SEQUENCE</scope>
    <source>
        <strain evidence="2">Expedition CK06-06</strain>
    </source>
</reference>
<dbReference type="SUPFAM" id="SSF52777">
    <property type="entry name" value="CoA-dependent acyltransferases"/>
    <property type="match status" value="2"/>
</dbReference>
<name>X1U835_9ZZZZ</name>
<gene>
    <name evidence="2" type="ORF">S12H4_33611</name>
</gene>